<dbReference type="InParanoid" id="A0A316VD78"/>
<dbReference type="GO" id="GO:0008017">
    <property type="term" value="F:microtubule binding"/>
    <property type="evidence" value="ECO:0007669"/>
    <property type="project" value="TreeGrafter"/>
</dbReference>
<accession>A0A316VD78</accession>
<dbReference type="RefSeq" id="XP_025354505.1">
    <property type="nucleotide sequence ID" value="XM_025500508.1"/>
</dbReference>
<dbReference type="InterPro" id="IPR000375">
    <property type="entry name" value="Dynamin_stalk"/>
</dbReference>
<keyword evidence="1" id="KW-0547">Nucleotide-binding</keyword>
<dbReference type="EMBL" id="KZ819604">
    <property type="protein sequence ID" value="PWN34203.1"/>
    <property type="molecule type" value="Genomic_DNA"/>
</dbReference>
<dbReference type="InterPro" id="IPR001401">
    <property type="entry name" value="Dynamin_GTPase"/>
</dbReference>
<dbReference type="GO" id="GO:0031623">
    <property type="term" value="P:receptor internalization"/>
    <property type="evidence" value="ECO:0007669"/>
    <property type="project" value="TreeGrafter"/>
</dbReference>
<dbReference type="SMART" id="SM00053">
    <property type="entry name" value="DYNc"/>
    <property type="match status" value="1"/>
</dbReference>
<dbReference type="Pfam" id="PF01031">
    <property type="entry name" value="Dynamin_M"/>
    <property type="match status" value="1"/>
</dbReference>
<dbReference type="Pfam" id="PF00350">
    <property type="entry name" value="Dynamin_N"/>
    <property type="match status" value="1"/>
</dbReference>
<gene>
    <name evidence="5" type="ORF">FA14DRAFT_173905</name>
</gene>
<keyword evidence="6" id="KW-1185">Reference proteome</keyword>
<dbReference type="InterPro" id="IPR022812">
    <property type="entry name" value="Dynamin"/>
</dbReference>
<dbReference type="PANTHER" id="PTHR11566:SF131">
    <property type="entry name" value="GTPASE, PUTATIVE (AFU_ORTHOLOGUE AFUA_6G07630)-RELATED"/>
    <property type="match status" value="1"/>
</dbReference>
<name>A0A316VD78_9BASI</name>
<dbReference type="InterPro" id="IPR027417">
    <property type="entry name" value="P-loop_NTPase"/>
</dbReference>
<dbReference type="PANTHER" id="PTHR11566">
    <property type="entry name" value="DYNAMIN"/>
    <property type="match status" value="1"/>
</dbReference>
<dbReference type="STRING" id="1280837.A0A316VD78"/>
<evidence type="ECO:0000256" key="2">
    <source>
        <dbReference type="ARBA" id="ARBA00023134"/>
    </source>
</evidence>
<dbReference type="InterPro" id="IPR045063">
    <property type="entry name" value="Dynamin_N"/>
</dbReference>
<protein>
    <recommendedName>
        <fullName evidence="7">P-loop containing nucleoside triphosphate hydrolase protein</fullName>
    </recommendedName>
</protein>
<dbReference type="PRINTS" id="PR00195">
    <property type="entry name" value="DYNAMIN"/>
</dbReference>
<dbReference type="PROSITE" id="PS51388">
    <property type="entry name" value="GED"/>
    <property type="match status" value="1"/>
</dbReference>
<proteinExistence type="predicted"/>
<dbReference type="Pfam" id="PF02212">
    <property type="entry name" value="GED"/>
    <property type="match status" value="1"/>
</dbReference>
<dbReference type="CDD" id="cd08771">
    <property type="entry name" value="DLP_1"/>
    <property type="match status" value="1"/>
</dbReference>
<dbReference type="GO" id="GO:0005874">
    <property type="term" value="C:microtubule"/>
    <property type="evidence" value="ECO:0007669"/>
    <property type="project" value="TreeGrafter"/>
</dbReference>
<dbReference type="PROSITE" id="PS51718">
    <property type="entry name" value="G_DYNAMIN_2"/>
    <property type="match status" value="1"/>
</dbReference>
<dbReference type="GO" id="GO:0005886">
    <property type="term" value="C:plasma membrane"/>
    <property type="evidence" value="ECO:0007669"/>
    <property type="project" value="TreeGrafter"/>
</dbReference>
<dbReference type="InterPro" id="IPR003130">
    <property type="entry name" value="GED"/>
</dbReference>
<dbReference type="GO" id="GO:0003924">
    <property type="term" value="F:GTPase activity"/>
    <property type="evidence" value="ECO:0007669"/>
    <property type="project" value="InterPro"/>
</dbReference>
<evidence type="ECO:0000256" key="1">
    <source>
        <dbReference type="ARBA" id="ARBA00022741"/>
    </source>
</evidence>
<evidence type="ECO:0008006" key="7">
    <source>
        <dbReference type="Google" id="ProtNLM"/>
    </source>
</evidence>
<sequence length="756" mass="85774">MYLTDDKQSTYGKCLRWLNDHLSSCDIQNYIDTPTISIIGSQSTGKSSVLEALSGIAFPRASGTCTRCPTEVRLFNASEEWSCVVTLRIDRDASNQPLEKPSIVKFGPALTKSDEVQERIKAAQRAILNPDKDPLSFIGSKVEADQAPENQISFSENTICLDIRGKELIDLSLVDLPGIIATTGGAEDDQSVDLIKELVKKRISKPGCLILMTITMTDDYQNQIGVKFAQDADPKYQRTLGVLTKPDIVQQDDLSEWTKVVEGKKFPLLHGYYVLKNPSSAQLKKEGYSHKNARDDEKGYFKKEPWHSLNAGTKQRLGSKQLGKQLEKLLEKLIQDKLPQTIETVRKLSAETNEELFHLPKEVPEAAAIQHLHMLLQKLSADVKATLRGDEKPEVFALPLKLLAILFRQKIYKSRPFFQPFTKDEQTMKGIKIKIGDDVEDLFDDEELASDYKAASESKPEDEDGKLNKWIKKGEIYKMQVPQYNLDLSTIQNILNDCALERLPGNISWEIKERMMKKAVKFLPDFSSNLLKDTIGLLKSTVKLVTNQHLDSFSNSLLCGRVTEILLNLIDEEGDKCSMILDAINNCEMEYIYSMNEHYYCDKVKFYCERTLEKRQQELPLSKPDPNSFQGVIQHVQAQAATQKGAENDVDISVSQQIQIASEIRAYWQVAFKRFTDYVRLVIQIKLIKPIGELCLDRLCESMGVYGNITSAKAHALLREADEVRFKRADLQLRKQRLDKASAYIEKFQNGDFEDM</sequence>
<organism evidence="5 6">
    <name type="scientific">Meira miltonrushii</name>
    <dbReference type="NCBI Taxonomy" id="1280837"/>
    <lineage>
        <taxon>Eukaryota</taxon>
        <taxon>Fungi</taxon>
        <taxon>Dikarya</taxon>
        <taxon>Basidiomycota</taxon>
        <taxon>Ustilaginomycotina</taxon>
        <taxon>Exobasidiomycetes</taxon>
        <taxon>Exobasidiales</taxon>
        <taxon>Brachybasidiaceae</taxon>
        <taxon>Meira</taxon>
    </lineage>
</organism>
<dbReference type="InterPro" id="IPR020850">
    <property type="entry name" value="GED_dom"/>
</dbReference>
<evidence type="ECO:0000259" key="4">
    <source>
        <dbReference type="PROSITE" id="PS51718"/>
    </source>
</evidence>
<dbReference type="GeneID" id="37022289"/>
<evidence type="ECO:0000313" key="6">
    <source>
        <dbReference type="Proteomes" id="UP000245771"/>
    </source>
</evidence>
<keyword evidence="2" id="KW-0342">GTP-binding</keyword>
<dbReference type="OrthoDB" id="5061070at2759"/>
<dbReference type="InterPro" id="IPR030381">
    <property type="entry name" value="G_DYNAMIN_dom"/>
</dbReference>
<dbReference type="Gene3D" id="1.20.120.1240">
    <property type="entry name" value="Dynamin, middle domain"/>
    <property type="match status" value="1"/>
</dbReference>
<feature type="domain" description="GED" evidence="3">
    <location>
        <begin position="657"/>
        <end position="753"/>
    </location>
</feature>
<evidence type="ECO:0000259" key="3">
    <source>
        <dbReference type="PROSITE" id="PS51388"/>
    </source>
</evidence>
<dbReference type="GO" id="GO:0005737">
    <property type="term" value="C:cytoplasm"/>
    <property type="evidence" value="ECO:0007669"/>
    <property type="project" value="TreeGrafter"/>
</dbReference>
<dbReference type="AlphaFoldDB" id="A0A316VD78"/>
<reference evidence="5 6" key="1">
    <citation type="journal article" date="2018" name="Mol. Biol. Evol.">
        <title>Broad Genomic Sampling Reveals a Smut Pathogenic Ancestry of the Fungal Clade Ustilaginomycotina.</title>
        <authorList>
            <person name="Kijpornyongpan T."/>
            <person name="Mondo S.J."/>
            <person name="Barry K."/>
            <person name="Sandor L."/>
            <person name="Lee J."/>
            <person name="Lipzen A."/>
            <person name="Pangilinan J."/>
            <person name="LaButti K."/>
            <person name="Hainaut M."/>
            <person name="Henrissat B."/>
            <person name="Grigoriev I.V."/>
            <person name="Spatafora J.W."/>
            <person name="Aime M.C."/>
        </authorList>
    </citation>
    <scope>NUCLEOTIDE SEQUENCE [LARGE SCALE GENOMIC DNA]</scope>
    <source>
        <strain evidence="5 6">MCA 3882</strain>
    </source>
</reference>
<dbReference type="SUPFAM" id="SSF52540">
    <property type="entry name" value="P-loop containing nucleoside triphosphate hydrolases"/>
    <property type="match status" value="1"/>
</dbReference>
<feature type="domain" description="Dynamin-type G" evidence="4">
    <location>
        <begin position="30"/>
        <end position="339"/>
    </location>
</feature>
<dbReference type="GO" id="GO:0005525">
    <property type="term" value="F:GTP binding"/>
    <property type="evidence" value="ECO:0007669"/>
    <property type="project" value="InterPro"/>
</dbReference>
<dbReference type="Gene3D" id="3.40.50.300">
    <property type="entry name" value="P-loop containing nucleotide triphosphate hydrolases"/>
    <property type="match status" value="1"/>
</dbReference>
<evidence type="ECO:0000313" key="5">
    <source>
        <dbReference type="EMBL" id="PWN34203.1"/>
    </source>
</evidence>
<dbReference type="Proteomes" id="UP000245771">
    <property type="component" value="Unassembled WGS sequence"/>
</dbReference>